<dbReference type="RefSeq" id="WP_060835531.1">
    <property type="nucleotide sequence ID" value="NZ_JAAEAJ010000018.1"/>
</dbReference>
<gene>
    <name evidence="8" type="ORF">NHU_03077</name>
</gene>
<dbReference type="GO" id="GO:0005886">
    <property type="term" value="C:plasma membrane"/>
    <property type="evidence" value="ECO:0007669"/>
    <property type="project" value="UniProtKB-SubCell"/>
</dbReference>
<organism evidence="8 9">
    <name type="scientific">Rhodovulum sulfidophilum</name>
    <name type="common">Rhodobacter sulfidophilus</name>
    <dbReference type="NCBI Taxonomy" id="35806"/>
    <lineage>
        <taxon>Bacteria</taxon>
        <taxon>Pseudomonadati</taxon>
        <taxon>Pseudomonadota</taxon>
        <taxon>Alphaproteobacteria</taxon>
        <taxon>Rhodobacterales</taxon>
        <taxon>Paracoccaceae</taxon>
        <taxon>Rhodovulum</taxon>
    </lineage>
</organism>
<protein>
    <submittedName>
        <fullName evidence="8">Biopolymer transport protein ExbD/TolR</fullName>
    </submittedName>
</protein>
<evidence type="ECO:0000313" key="9">
    <source>
        <dbReference type="Proteomes" id="UP000064912"/>
    </source>
</evidence>
<proteinExistence type="inferred from homology"/>
<dbReference type="PATRIC" id="fig|35806.4.peg.3160"/>
<dbReference type="Proteomes" id="UP000064912">
    <property type="component" value="Chromosome"/>
</dbReference>
<dbReference type="GO" id="GO:0015031">
    <property type="term" value="P:protein transport"/>
    <property type="evidence" value="ECO:0007669"/>
    <property type="project" value="UniProtKB-KW"/>
</dbReference>
<evidence type="ECO:0000256" key="7">
    <source>
        <dbReference type="RuleBase" id="RU003879"/>
    </source>
</evidence>
<evidence type="ECO:0000256" key="4">
    <source>
        <dbReference type="ARBA" id="ARBA00022692"/>
    </source>
</evidence>
<accession>A0A0D6B599</accession>
<keyword evidence="7" id="KW-0653">Protein transport</keyword>
<comment type="similarity">
    <text evidence="2 7">Belongs to the ExbD/TolR family.</text>
</comment>
<reference evidence="8 9" key="1">
    <citation type="submission" date="2015-02" db="EMBL/GenBank/DDBJ databases">
        <title>Genome sequene of Rhodovulum sulfidophilum DSM 2351.</title>
        <authorList>
            <person name="Nagao N."/>
        </authorList>
    </citation>
    <scope>NUCLEOTIDE SEQUENCE [LARGE SCALE GENOMIC DNA]</scope>
    <source>
        <strain evidence="8 9">DSM 2351</strain>
    </source>
</reference>
<dbReference type="eggNOG" id="COG0848">
    <property type="taxonomic scope" value="Bacteria"/>
</dbReference>
<dbReference type="GO" id="GO:0022857">
    <property type="term" value="F:transmembrane transporter activity"/>
    <property type="evidence" value="ECO:0007669"/>
    <property type="project" value="InterPro"/>
</dbReference>
<dbReference type="InterPro" id="IPR003400">
    <property type="entry name" value="ExbD"/>
</dbReference>
<keyword evidence="7" id="KW-0813">Transport</keyword>
<evidence type="ECO:0000256" key="6">
    <source>
        <dbReference type="ARBA" id="ARBA00023136"/>
    </source>
</evidence>
<evidence type="ECO:0000256" key="1">
    <source>
        <dbReference type="ARBA" id="ARBA00004162"/>
    </source>
</evidence>
<evidence type="ECO:0000256" key="5">
    <source>
        <dbReference type="ARBA" id="ARBA00022989"/>
    </source>
</evidence>
<name>A0A0D6B599_RHOSU</name>
<evidence type="ECO:0000313" key="8">
    <source>
        <dbReference type="EMBL" id="BAQ70221.1"/>
    </source>
</evidence>
<sequence length="138" mass="14507">MTARKAAIRAEKVRRAGREPTIALINIVFLLLIFFLVAGTLAAPLDATLKLVDTEGLEGAAPAEALVLHADGRMTLLEQETTPEAFVAGLEGTEEEAATVARVVPDRDVPAADLVALGQALRAAGAERVVIVTERGLK</sequence>
<dbReference type="KEGG" id="rsu:NHU_03077"/>
<keyword evidence="5" id="KW-1133">Transmembrane helix</keyword>
<comment type="subcellular location">
    <subcellularLocation>
        <location evidence="1">Cell membrane</location>
        <topology evidence="1">Single-pass membrane protein</topology>
    </subcellularLocation>
    <subcellularLocation>
        <location evidence="7">Cell membrane</location>
        <topology evidence="7">Single-pass type II membrane protein</topology>
    </subcellularLocation>
</comment>
<dbReference type="AlphaFoldDB" id="A0A0D6B599"/>
<dbReference type="Pfam" id="PF02472">
    <property type="entry name" value="ExbD"/>
    <property type="match status" value="1"/>
</dbReference>
<keyword evidence="6" id="KW-0472">Membrane</keyword>
<keyword evidence="4 7" id="KW-0812">Transmembrane</keyword>
<evidence type="ECO:0000256" key="3">
    <source>
        <dbReference type="ARBA" id="ARBA00022475"/>
    </source>
</evidence>
<keyword evidence="3" id="KW-1003">Cell membrane</keyword>
<evidence type="ECO:0000256" key="2">
    <source>
        <dbReference type="ARBA" id="ARBA00005811"/>
    </source>
</evidence>
<dbReference type="EMBL" id="AP014800">
    <property type="protein sequence ID" value="BAQ70221.1"/>
    <property type="molecule type" value="Genomic_DNA"/>
</dbReference>